<evidence type="ECO:0000313" key="2">
    <source>
        <dbReference type="Proteomes" id="UP001160550"/>
    </source>
</evidence>
<dbReference type="EMBL" id="JARYGX010000018">
    <property type="protein sequence ID" value="MDH7453135.1"/>
    <property type="molecule type" value="Genomic_DNA"/>
</dbReference>
<gene>
    <name evidence="1" type="ORF">QF205_08635</name>
</gene>
<protein>
    <submittedName>
        <fullName evidence="1">PD-(D/E)XK motif protein</fullName>
    </submittedName>
</protein>
<name>A0ABT6MR90_9GAMM</name>
<accession>A0ABT6MR90</accession>
<sequence length="323" mass="35502">MSSDPWSELGSVTQRLIGQRVAAEHPLDIYWVKAADGAPGLLFRGVDPARVPYRLPKPRGLSLEVEEGQDGFEARMFLREPDDRDVFLTLCNDVIAWSGNEKSRSTASASVFRRLSHWHSLMTRARTSAMPPHEVRGLIGELYVLERLIARRSFGAALTSWVAPDDHPQDFAFDTRIIEVKTRVAGARQHVQISSLEQLDSAHLPLSLVVIELVLSDAGDAISLNGLCDRLASTAMDCGVAEEDALHAALLRRGYIRQEAYDVDAYNVAGIMAFDVLAGFPRLTRTDVDARIPQVQYVLDATHLGAFGTDIEAVLGGRISKGD</sequence>
<reference evidence="1" key="2">
    <citation type="submission" date="2023-04" db="EMBL/GenBank/DDBJ databases">
        <authorList>
            <person name="Sun J.-Q."/>
        </authorList>
    </citation>
    <scope>NUCLEOTIDE SEQUENCE</scope>
    <source>
        <strain evidence="1">CC-YY355</strain>
    </source>
</reference>
<reference evidence="1" key="1">
    <citation type="journal article" date="2007" name="Int. J. Syst. Evol. Microbiol.">
        <title>Luteimonas composti sp. nov., a moderately thermophilic bacterium isolated from food waste.</title>
        <authorList>
            <person name="Young C.C."/>
            <person name="Kampfer P."/>
            <person name="Chen W.M."/>
            <person name="Yen W.S."/>
            <person name="Arun A.B."/>
            <person name="Lai W.A."/>
            <person name="Shen F.T."/>
            <person name="Rekha P.D."/>
            <person name="Lin K.Y."/>
            <person name="Chou J.H."/>
        </authorList>
    </citation>
    <scope>NUCLEOTIDE SEQUENCE</scope>
    <source>
        <strain evidence="1">CC-YY355</strain>
    </source>
</reference>
<keyword evidence="2" id="KW-1185">Reference proteome</keyword>
<dbReference type="Pfam" id="PF14390">
    <property type="entry name" value="DUF4420"/>
    <property type="match status" value="1"/>
</dbReference>
<dbReference type="InterPro" id="IPR025534">
    <property type="entry name" value="DUF4420"/>
</dbReference>
<dbReference type="RefSeq" id="WP_280942348.1">
    <property type="nucleotide sequence ID" value="NZ_JARYGX010000018.1"/>
</dbReference>
<comment type="caution">
    <text evidence="1">The sequence shown here is derived from an EMBL/GenBank/DDBJ whole genome shotgun (WGS) entry which is preliminary data.</text>
</comment>
<proteinExistence type="predicted"/>
<organism evidence="1 2">
    <name type="scientific">Luteimonas composti</name>
    <dbReference type="NCBI Taxonomy" id="398257"/>
    <lineage>
        <taxon>Bacteria</taxon>
        <taxon>Pseudomonadati</taxon>
        <taxon>Pseudomonadota</taxon>
        <taxon>Gammaproteobacteria</taxon>
        <taxon>Lysobacterales</taxon>
        <taxon>Lysobacteraceae</taxon>
        <taxon>Luteimonas</taxon>
    </lineage>
</organism>
<dbReference type="Proteomes" id="UP001160550">
    <property type="component" value="Unassembled WGS sequence"/>
</dbReference>
<evidence type="ECO:0000313" key="1">
    <source>
        <dbReference type="EMBL" id="MDH7453135.1"/>
    </source>
</evidence>